<keyword evidence="2 4" id="KW-0863">Zinc-finger</keyword>
<dbReference type="PROSITE" id="PS50106">
    <property type="entry name" value="PDZ"/>
    <property type="match status" value="1"/>
</dbReference>
<gene>
    <name evidence="9" type="primary">106063457</name>
</gene>
<dbReference type="SUPFAM" id="SSF49599">
    <property type="entry name" value="TRAF domain-like"/>
    <property type="match status" value="1"/>
</dbReference>
<evidence type="ECO:0000256" key="4">
    <source>
        <dbReference type="PROSITE-ProRule" id="PRU00455"/>
    </source>
</evidence>
<dbReference type="Gene3D" id="2.30.42.10">
    <property type="match status" value="1"/>
</dbReference>
<dbReference type="OrthoDB" id="6270329at2759"/>
<evidence type="ECO:0000259" key="8">
    <source>
        <dbReference type="PROSITE" id="PS51081"/>
    </source>
</evidence>
<dbReference type="PROSITE" id="PS51081">
    <property type="entry name" value="ZF_SIAH"/>
    <property type="match status" value="1"/>
</dbReference>
<organism evidence="9 10">
    <name type="scientific">Biomphalaria glabrata</name>
    <name type="common">Bloodfluke planorb</name>
    <name type="synonym">Freshwater snail</name>
    <dbReference type="NCBI Taxonomy" id="6526"/>
    <lineage>
        <taxon>Eukaryota</taxon>
        <taxon>Metazoa</taxon>
        <taxon>Spiralia</taxon>
        <taxon>Lophotrochozoa</taxon>
        <taxon>Mollusca</taxon>
        <taxon>Gastropoda</taxon>
        <taxon>Heterobranchia</taxon>
        <taxon>Euthyneura</taxon>
        <taxon>Panpulmonata</taxon>
        <taxon>Hygrophila</taxon>
        <taxon>Lymnaeoidea</taxon>
        <taxon>Planorbidae</taxon>
        <taxon>Biomphalaria</taxon>
    </lineage>
</organism>
<dbReference type="RefSeq" id="XP_013077277.2">
    <property type="nucleotide sequence ID" value="XM_013221823.2"/>
</dbReference>
<keyword evidence="1" id="KW-0479">Metal-binding</keyword>
<keyword evidence="5" id="KW-0175">Coiled coil</keyword>
<dbReference type="SUPFAM" id="SSF50156">
    <property type="entry name" value="PDZ domain-like"/>
    <property type="match status" value="1"/>
</dbReference>
<reference evidence="9" key="1">
    <citation type="submission" date="2020-05" db="UniProtKB">
        <authorList>
            <consortium name="EnsemblMetazoa"/>
        </authorList>
    </citation>
    <scope>IDENTIFICATION</scope>
    <source>
        <strain evidence="9">BB02</strain>
    </source>
</reference>
<evidence type="ECO:0000256" key="3">
    <source>
        <dbReference type="ARBA" id="ARBA00022833"/>
    </source>
</evidence>
<dbReference type="SUPFAM" id="SSF57850">
    <property type="entry name" value="RING/U-box"/>
    <property type="match status" value="1"/>
</dbReference>
<feature type="coiled-coil region" evidence="5">
    <location>
        <begin position="160"/>
        <end position="187"/>
    </location>
</feature>
<proteinExistence type="predicted"/>
<dbReference type="InterPro" id="IPR013083">
    <property type="entry name" value="Znf_RING/FYVE/PHD"/>
</dbReference>
<name>A0A2C9JQ87_BIOGL</name>
<dbReference type="Pfam" id="PF13923">
    <property type="entry name" value="zf-C3HC4_2"/>
    <property type="match status" value="1"/>
</dbReference>
<dbReference type="PANTHER" id="PTHR10131">
    <property type="entry name" value="TNF RECEPTOR ASSOCIATED FACTOR"/>
    <property type="match status" value="1"/>
</dbReference>
<dbReference type="EnsemblMetazoa" id="BGLB006260-RB">
    <property type="protein sequence ID" value="BGLB006260-PB"/>
    <property type="gene ID" value="BGLB006260"/>
</dbReference>
<evidence type="ECO:0000256" key="5">
    <source>
        <dbReference type="SAM" id="Coils"/>
    </source>
</evidence>
<dbReference type="PANTHER" id="PTHR10131:SF157">
    <property type="entry name" value="RECEPTOR-ASSOCIATED FACTOR, PUTATIVE-RELATED"/>
    <property type="match status" value="1"/>
</dbReference>
<dbReference type="InterPro" id="IPR001478">
    <property type="entry name" value="PDZ"/>
</dbReference>
<dbReference type="InterPro" id="IPR013010">
    <property type="entry name" value="Znf_SIAH"/>
</dbReference>
<dbReference type="GO" id="GO:0043122">
    <property type="term" value="P:regulation of canonical NF-kappaB signal transduction"/>
    <property type="evidence" value="ECO:0007669"/>
    <property type="project" value="TreeGrafter"/>
</dbReference>
<evidence type="ECO:0008006" key="11">
    <source>
        <dbReference type="Google" id="ProtNLM"/>
    </source>
</evidence>
<dbReference type="VEuPathDB" id="VectorBase:BGLAX_036685"/>
<keyword evidence="3" id="KW-0862">Zinc</keyword>
<dbReference type="Proteomes" id="UP000076420">
    <property type="component" value="Unassembled WGS sequence"/>
</dbReference>
<dbReference type="Gene3D" id="3.30.40.10">
    <property type="entry name" value="Zinc/RING finger domain, C3HC4 (zinc finger)"/>
    <property type="match status" value="2"/>
</dbReference>
<dbReference type="SMART" id="SM00184">
    <property type="entry name" value="RING"/>
    <property type="match status" value="1"/>
</dbReference>
<dbReference type="PROSITE" id="PS00518">
    <property type="entry name" value="ZF_RING_1"/>
    <property type="match status" value="1"/>
</dbReference>
<dbReference type="VEuPathDB" id="VectorBase:BGLB006260"/>
<evidence type="ECO:0000256" key="1">
    <source>
        <dbReference type="ARBA" id="ARBA00022723"/>
    </source>
</evidence>
<dbReference type="PROSITE" id="PS50089">
    <property type="entry name" value="ZF_RING_2"/>
    <property type="match status" value="1"/>
</dbReference>
<evidence type="ECO:0000259" key="6">
    <source>
        <dbReference type="PROSITE" id="PS50089"/>
    </source>
</evidence>
<dbReference type="InterPro" id="IPR001841">
    <property type="entry name" value="Znf_RING"/>
</dbReference>
<evidence type="ECO:0000256" key="2">
    <source>
        <dbReference type="ARBA" id="ARBA00022771"/>
    </source>
</evidence>
<dbReference type="KEGG" id="bgt:106063457"/>
<evidence type="ECO:0000259" key="7">
    <source>
        <dbReference type="PROSITE" id="PS50106"/>
    </source>
</evidence>
<feature type="domain" description="RING-type" evidence="6">
    <location>
        <begin position="18"/>
        <end position="53"/>
    </location>
</feature>
<accession>A0A2C9JQ87</accession>
<protein>
    <recommendedName>
        <fullName evidence="11">RING-type domain-containing protein</fullName>
    </recommendedName>
</protein>
<feature type="domain" description="PDZ" evidence="7">
    <location>
        <begin position="233"/>
        <end position="290"/>
    </location>
</feature>
<dbReference type="InterPro" id="IPR017907">
    <property type="entry name" value="Znf_RING_CS"/>
</dbReference>
<evidence type="ECO:0000313" key="10">
    <source>
        <dbReference type="Proteomes" id="UP000076420"/>
    </source>
</evidence>
<sequence>MGFDSAKFVTSVADDKKCLMCHGVLDNPVRSPCGHVFCSSCIQPWLAKHGACPKKCRAIGPNDLENVLPLREVILNLKVKCEFFEYGCTQTSRLTDLFRHTQRCGYKPVACSNPRCEMVLCQKDIYLHESEKCSCRPVGECDKGCGLLLHLNTLNAHDCYQALKALVKSQEDQLKDLREKLTVVSTKFSTKEQGLLDKVSALNRQLVEQSKSERDATVKEANSELNGEFAWRRVTLHRDQFGSLGFNIMGGYTPENNNNNGPAGVVISRVTEGGVGDVNGIRVSDRIIKLVY</sequence>
<evidence type="ECO:0000313" key="9">
    <source>
        <dbReference type="EnsemblMetazoa" id="BGLB006260-PB"/>
    </source>
</evidence>
<dbReference type="AlphaFoldDB" id="A0A2C9JQ87"/>
<feature type="domain" description="SIAH-type" evidence="8">
    <location>
        <begin position="76"/>
        <end position="156"/>
    </location>
</feature>
<dbReference type="STRING" id="6526.A0A2C9JQ87"/>
<dbReference type="GO" id="GO:0008270">
    <property type="term" value="F:zinc ion binding"/>
    <property type="evidence" value="ECO:0007669"/>
    <property type="project" value="UniProtKB-KW"/>
</dbReference>
<dbReference type="InterPro" id="IPR036034">
    <property type="entry name" value="PDZ_sf"/>
</dbReference>